<comment type="caution">
    <text evidence="2">The sequence shown here is derived from an EMBL/GenBank/DDBJ whole genome shotgun (WGS) entry which is preliminary data.</text>
</comment>
<proteinExistence type="predicted"/>
<feature type="region of interest" description="Disordered" evidence="1">
    <location>
        <begin position="1"/>
        <end position="57"/>
    </location>
</feature>
<evidence type="ECO:0000256" key="1">
    <source>
        <dbReference type="SAM" id="MobiDB-lite"/>
    </source>
</evidence>
<sequence>MSAATFSEDSNHIAADLPQPNRPQIKNDGSTSSGSRVVGGIGINDSTGRGSASGPGNNSLPYCEVLQLCHAELSEHDQ</sequence>
<evidence type="ECO:0000313" key="2">
    <source>
        <dbReference type="EMBL" id="KAK3729858.1"/>
    </source>
</evidence>
<organism evidence="2 3">
    <name type="scientific">Elysia crispata</name>
    <name type="common">lettuce slug</name>
    <dbReference type="NCBI Taxonomy" id="231223"/>
    <lineage>
        <taxon>Eukaryota</taxon>
        <taxon>Metazoa</taxon>
        <taxon>Spiralia</taxon>
        <taxon>Lophotrochozoa</taxon>
        <taxon>Mollusca</taxon>
        <taxon>Gastropoda</taxon>
        <taxon>Heterobranchia</taxon>
        <taxon>Euthyneura</taxon>
        <taxon>Panpulmonata</taxon>
        <taxon>Sacoglossa</taxon>
        <taxon>Placobranchoidea</taxon>
        <taxon>Plakobranchidae</taxon>
        <taxon>Elysia</taxon>
    </lineage>
</organism>
<keyword evidence="3" id="KW-1185">Reference proteome</keyword>
<protein>
    <submittedName>
        <fullName evidence="2">Uncharacterized protein</fullName>
    </submittedName>
</protein>
<gene>
    <name evidence="2" type="ORF">RRG08_058173</name>
</gene>
<dbReference type="EMBL" id="JAWDGP010007111">
    <property type="protein sequence ID" value="KAK3729858.1"/>
    <property type="molecule type" value="Genomic_DNA"/>
</dbReference>
<reference evidence="2" key="1">
    <citation type="journal article" date="2023" name="G3 (Bethesda)">
        <title>A reference genome for the long-term kleptoplast-retaining sea slug Elysia crispata morphotype clarki.</title>
        <authorList>
            <person name="Eastman K.E."/>
            <person name="Pendleton A.L."/>
            <person name="Shaikh M.A."/>
            <person name="Suttiyut T."/>
            <person name="Ogas R."/>
            <person name="Tomko P."/>
            <person name="Gavelis G."/>
            <person name="Widhalm J.R."/>
            <person name="Wisecaver J.H."/>
        </authorList>
    </citation>
    <scope>NUCLEOTIDE SEQUENCE</scope>
    <source>
        <strain evidence="2">ECLA1</strain>
    </source>
</reference>
<feature type="compositionally biased region" description="Polar residues" evidence="1">
    <location>
        <begin position="44"/>
        <end position="57"/>
    </location>
</feature>
<dbReference type="AlphaFoldDB" id="A0AAE0Y2R0"/>
<dbReference type="Proteomes" id="UP001283361">
    <property type="component" value="Unassembled WGS sequence"/>
</dbReference>
<accession>A0AAE0Y2R0</accession>
<evidence type="ECO:0000313" key="3">
    <source>
        <dbReference type="Proteomes" id="UP001283361"/>
    </source>
</evidence>
<name>A0AAE0Y2R0_9GAST</name>